<evidence type="ECO:0000313" key="3">
    <source>
        <dbReference type="Proteomes" id="UP000743899"/>
    </source>
</evidence>
<sequence length="68" mass="8028">MMGIDKRRAVKRSWRISEKWLWTVACFFGAIGATVGMYVFNHKTRHVSFRFGFPFLAMLQLLLVLNYL</sequence>
<keyword evidence="1" id="KW-0812">Transmembrane</keyword>
<evidence type="ECO:0000313" key="2">
    <source>
        <dbReference type="EMBL" id="NCU17025.1"/>
    </source>
</evidence>
<evidence type="ECO:0000256" key="1">
    <source>
        <dbReference type="SAM" id="Phobius"/>
    </source>
</evidence>
<accession>A0ABX0A440</accession>
<reference evidence="2 3" key="1">
    <citation type="submission" date="2020-01" db="EMBL/GenBank/DDBJ databases">
        <title>A novel Bacillus sp. from Pasinler.</title>
        <authorList>
            <person name="Adiguzel A."/>
            <person name="Ay H."/>
            <person name="Baltaci M.O."/>
        </authorList>
    </citation>
    <scope>NUCLEOTIDE SEQUENCE [LARGE SCALE GENOMIC DNA]</scope>
    <source>
        <strain evidence="2 3">P1</strain>
    </source>
</reference>
<dbReference type="InterPro" id="IPR010718">
    <property type="entry name" value="DUF1294"/>
</dbReference>
<organism evidence="2 3">
    <name type="scientific">Pallidibacillus pasinlerensis</name>
    <dbReference type="NCBI Taxonomy" id="2703818"/>
    <lineage>
        <taxon>Bacteria</taxon>
        <taxon>Bacillati</taxon>
        <taxon>Bacillota</taxon>
        <taxon>Bacilli</taxon>
        <taxon>Bacillales</taxon>
        <taxon>Bacillaceae</taxon>
        <taxon>Pallidibacillus</taxon>
    </lineage>
</organism>
<dbReference type="Proteomes" id="UP000743899">
    <property type="component" value="Unassembled WGS sequence"/>
</dbReference>
<proteinExistence type="predicted"/>
<feature type="transmembrane region" description="Helical" evidence="1">
    <location>
        <begin position="20"/>
        <end position="41"/>
    </location>
</feature>
<protein>
    <submittedName>
        <fullName evidence="2">DUF1294 domain-containing protein</fullName>
    </submittedName>
</protein>
<gene>
    <name evidence="2" type="ORF">GW534_04460</name>
</gene>
<keyword evidence="1" id="KW-0472">Membrane</keyword>
<comment type="caution">
    <text evidence="2">The sequence shown here is derived from an EMBL/GenBank/DDBJ whole genome shotgun (WGS) entry which is preliminary data.</text>
</comment>
<keyword evidence="1" id="KW-1133">Transmembrane helix</keyword>
<feature type="transmembrane region" description="Helical" evidence="1">
    <location>
        <begin position="47"/>
        <end position="67"/>
    </location>
</feature>
<dbReference type="EMBL" id="JAACYS010000013">
    <property type="protein sequence ID" value="NCU17025.1"/>
    <property type="molecule type" value="Genomic_DNA"/>
</dbReference>
<dbReference type="Pfam" id="PF06961">
    <property type="entry name" value="DUF1294"/>
    <property type="match status" value="1"/>
</dbReference>
<keyword evidence="3" id="KW-1185">Reference proteome</keyword>
<name>A0ABX0A440_9BACI</name>